<dbReference type="PANTHER" id="PTHR11480">
    <property type="entry name" value="SAPOSIN-RELATED"/>
    <property type="match status" value="1"/>
</dbReference>
<evidence type="ECO:0000256" key="4">
    <source>
        <dbReference type="ARBA" id="ARBA00022439"/>
    </source>
</evidence>
<feature type="disulfide bond" evidence="19">
    <location>
        <begin position="306"/>
        <end position="379"/>
    </location>
</feature>
<name>A0A8J6K9X7_ELECQ</name>
<keyword evidence="6" id="KW-0305">Gaseous exchange</keyword>
<evidence type="ECO:0000256" key="5">
    <source>
        <dbReference type="ARBA" id="ARBA00022525"/>
    </source>
</evidence>
<evidence type="ECO:0000259" key="22">
    <source>
        <dbReference type="PROSITE" id="PS51110"/>
    </source>
</evidence>
<evidence type="ECO:0000256" key="7">
    <source>
        <dbReference type="ARBA" id="ARBA00022729"/>
    </source>
</evidence>
<dbReference type="GO" id="GO:0019216">
    <property type="term" value="P:regulation of lipid metabolic process"/>
    <property type="evidence" value="ECO:0007669"/>
    <property type="project" value="UniProtKB-UniRule"/>
</dbReference>
<evidence type="ECO:0000256" key="8">
    <source>
        <dbReference type="ARBA" id="ARBA00022737"/>
    </source>
</evidence>
<dbReference type="GO" id="GO:0005764">
    <property type="term" value="C:lysosome"/>
    <property type="evidence" value="ECO:0007669"/>
    <property type="project" value="UniProtKB-UniRule"/>
</dbReference>
<feature type="disulfide bond" evidence="19">
    <location>
        <begin position="93"/>
        <end position="105"/>
    </location>
</feature>
<feature type="disulfide bond" evidence="19">
    <location>
        <begin position="196"/>
        <end position="260"/>
    </location>
</feature>
<accession>A0A8J6K9X7</accession>
<dbReference type="InterPro" id="IPR008373">
    <property type="entry name" value="Saposin"/>
</dbReference>
<reference evidence="23" key="1">
    <citation type="thesis" date="2020" institute="ProQuest LLC" country="789 East Eisenhower Parkway, Ann Arbor, MI, USA">
        <title>Comparative Genomics and Chromosome Evolution.</title>
        <authorList>
            <person name="Mudd A.B."/>
        </authorList>
    </citation>
    <scope>NUCLEOTIDE SEQUENCE</scope>
    <source>
        <strain evidence="23">HN-11 Male</strain>
        <tissue evidence="23">Kidney and liver</tissue>
    </source>
</reference>
<keyword evidence="9 19" id="KW-1015">Disulfide bond</keyword>
<dbReference type="EMBL" id="WNTK01000004">
    <property type="protein sequence ID" value="KAG9485212.1"/>
    <property type="molecule type" value="Genomic_DNA"/>
</dbReference>
<dbReference type="FunFam" id="1.10.225.10:FF:000002">
    <property type="entry name" value="prosaposin isoform X2"/>
    <property type="match status" value="2"/>
</dbReference>
<keyword evidence="7 20" id="KW-0732">Signal</keyword>
<dbReference type="InterPro" id="IPR051428">
    <property type="entry name" value="Sphingo_Act-Surfact_Prot"/>
</dbReference>
<dbReference type="Pfam" id="PF05184">
    <property type="entry name" value="SapB_1"/>
    <property type="match status" value="3"/>
</dbReference>
<dbReference type="FunFam" id="1.10.225.10:FF:000008">
    <property type="entry name" value="Pulmonary surfactant-associated protein B"/>
    <property type="match status" value="1"/>
</dbReference>
<dbReference type="InterPro" id="IPR007856">
    <property type="entry name" value="SapB_1"/>
</dbReference>
<evidence type="ECO:0000313" key="23">
    <source>
        <dbReference type="EMBL" id="KAG9485212.1"/>
    </source>
</evidence>
<dbReference type="GO" id="GO:0006665">
    <property type="term" value="P:sphingolipid metabolic process"/>
    <property type="evidence" value="ECO:0007669"/>
    <property type="project" value="UniProtKB-UniRule"/>
</dbReference>
<sequence length="515" mass="57415">MRLLVVSCLLAAVAATPLFGTEQCAGGPGVWCVNLRTAAQCGAVTHCQQTVWNKPVVKNVPCDLCKEAMTVVENFLKDNETQGEIRKYLNKICDFFPDPSMASQCKEIVNEYYALIINMIESELENPSVVCCALHLCSSLQQHLASVKETQQLLSNEIPDIDLSKVVSPFMANLPLLIPQDKTRNEPKTGDICKDCLQLFNDLQELIKSNSSFTKMLIENALKQCDQLGGGLSEQCKAYVNQYADLGFQMLIQVPAAQICSSAGLCAQEKPAPMLELTPAKVIVPAMKLQPAVKIAEKPMDFDATCELCQVVMGKLEGLLENNSSRERIIEVLEKVCSVVPSKYCQKCRDFIEAYTDTIIELLEEEVTPKEICVAMGLCSPRQHKMVKLGPEHLHSGSGCAVCKMIVTYMDKILQKNVTQERIERAMERVCSFLSDDMAQECEVIVREYEPLFIQLLLQTLDPTFVCEKLELCSNAKKPLLGSEKCMWGPSYWCKDLETAGSCNAIEHCKRHVWN</sequence>
<feature type="disulfide bond" evidence="19">
    <location>
        <begin position="225"/>
        <end position="236"/>
    </location>
</feature>
<feature type="signal peptide" evidence="20">
    <location>
        <begin position="1"/>
        <end position="15"/>
    </location>
</feature>
<dbReference type="InterPro" id="IPR003119">
    <property type="entry name" value="SAP_A"/>
</dbReference>
<evidence type="ECO:0000256" key="19">
    <source>
        <dbReference type="PIRSR" id="PIRSR002431-1"/>
    </source>
</evidence>
<evidence type="ECO:0000256" key="11">
    <source>
        <dbReference type="ARBA" id="ARBA00023228"/>
    </source>
</evidence>
<evidence type="ECO:0000313" key="24">
    <source>
        <dbReference type="Proteomes" id="UP000770717"/>
    </source>
</evidence>
<evidence type="ECO:0000256" key="18">
    <source>
        <dbReference type="ARBA" id="ARBA00041785"/>
    </source>
</evidence>
<proteinExistence type="predicted"/>
<evidence type="ECO:0000256" key="15">
    <source>
        <dbReference type="ARBA" id="ARBA00037606"/>
    </source>
</evidence>
<keyword evidence="4" id="KW-0767">Surface film</keyword>
<dbReference type="AlphaFoldDB" id="A0A8J6K9X7"/>
<evidence type="ECO:0000256" key="1">
    <source>
        <dbReference type="ARBA" id="ARBA00004364"/>
    </source>
</evidence>
<evidence type="ECO:0000256" key="3">
    <source>
        <dbReference type="ARBA" id="ARBA00011748"/>
    </source>
</evidence>
<feature type="domain" description="Saposin A-type" evidence="22">
    <location>
        <begin position="17"/>
        <end position="57"/>
    </location>
</feature>
<protein>
    <recommendedName>
        <fullName evidence="16">Prosaposin</fullName>
    </recommendedName>
    <alternativeName>
        <fullName evidence="17">Pulmonary surfactant-associated protein B</fullName>
    </alternativeName>
    <alternativeName>
        <fullName evidence="18">Pulmonary surfactant-associated proteolipid SPL(Phe)</fullName>
    </alternativeName>
</protein>
<feature type="disulfide bond" evidence="19">
    <location>
        <begin position="337"/>
        <end position="348"/>
    </location>
</feature>
<evidence type="ECO:0000256" key="20">
    <source>
        <dbReference type="SAM" id="SignalP"/>
    </source>
</evidence>
<dbReference type="Pfam" id="PF03489">
    <property type="entry name" value="SapB_2"/>
    <property type="match status" value="4"/>
</dbReference>
<evidence type="ECO:0000256" key="16">
    <source>
        <dbReference type="ARBA" id="ARBA00040265"/>
    </source>
</evidence>
<evidence type="ECO:0000256" key="14">
    <source>
        <dbReference type="ARBA" id="ARBA00037231"/>
    </source>
</evidence>
<feature type="disulfide bond" evidence="19">
    <location>
        <begin position="65"/>
        <end position="131"/>
    </location>
</feature>
<evidence type="ECO:0000259" key="21">
    <source>
        <dbReference type="PROSITE" id="PS50015"/>
    </source>
</evidence>
<dbReference type="InterPro" id="IPR011001">
    <property type="entry name" value="Saposin-like"/>
</dbReference>
<evidence type="ECO:0000256" key="6">
    <source>
        <dbReference type="ARBA" id="ARBA00022713"/>
    </source>
</evidence>
<dbReference type="OrthoDB" id="69496at2759"/>
<dbReference type="SMART" id="SM00162">
    <property type="entry name" value="SAPA"/>
    <property type="match status" value="2"/>
</dbReference>
<dbReference type="SMART" id="SM00741">
    <property type="entry name" value="SapB"/>
    <property type="match status" value="4"/>
</dbReference>
<feature type="domain" description="Saposin A-type" evidence="22">
    <location>
        <begin position="479"/>
        <end position="515"/>
    </location>
</feature>
<dbReference type="Pfam" id="PF02199">
    <property type="entry name" value="SapA"/>
    <property type="match status" value="2"/>
</dbReference>
<dbReference type="Proteomes" id="UP000770717">
    <property type="component" value="Unassembled WGS sequence"/>
</dbReference>
<evidence type="ECO:0000256" key="10">
    <source>
        <dbReference type="ARBA" id="ARBA00023180"/>
    </source>
</evidence>
<feature type="disulfide bond" evidence="19">
    <location>
        <begin position="400"/>
        <end position="473"/>
    </location>
</feature>
<feature type="chain" id="PRO_5035248185" description="Prosaposin" evidence="20">
    <location>
        <begin position="16"/>
        <end position="515"/>
    </location>
</feature>
<comment type="caution">
    <text evidence="23">The sequence shown here is derived from an EMBL/GenBank/DDBJ whole genome shotgun (WGS) entry which is preliminary data.</text>
</comment>
<feature type="domain" description="Saposin B-type" evidence="21">
    <location>
        <begin position="189"/>
        <end position="270"/>
    </location>
</feature>
<gene>
    <name evidence="23" type="ORF">GDO78_008348</name>
</gene>
<feature type="domain" description="Saposin B-type" evidence="21">
    <location>
        <begin position="58"/>
        <end position="141"/>
    </location>
</feature>
<keyword evidence="11" id="KW-0458">Lysosome</keyword>
<feature type="domain" description="Saposin B-type" evidence="21">
    <location>
        <begin position="396"/>
        <end position="477"/>
    </location>
</feature>
<dbReference type="SUPFAM" id="SSF47862">
    <property type="entry name" value="Saposin"/>
    <property type="match status" value="4"/>
</dbReference>
<dbReference type="PRINTS" id="PR01797">
    <property type="entry name" value="SAPOSIN"/>
</dbReference>
<organism evidence="23 24">
    <name type="scientific">Eleutherodactylus coqui</name>
    <name type="common">Puerto Rican coqui</name>
    <dbReference type="NCBI Taxonomy" id="57060"/>
    <lineage>
        <taxon>Eukaryota</taxon>
        <taxon>Metazoa</taxon>
        <taxon>Chordata</taxon>
        <taxon>Craniata</taxon>
        <taxon>Vertebrata</taxon>
        <taxon>Euteleostomi</taxon>
        <taxon>Amphibia</taxon>
        <taxon>Batrachia</taxon>
        <taxon>Anura</taxon>
        <taxon>Neobatrachia</taxon>
        <taxon>Hyloidea</taxon>
        <taxon>Eleutherodactylidae</taxon>
        <taxon>Eleutherodactylinae</taxon>
        <taxon>Eleutherodactylus</taxon>
        <taxon>Eleutherodactylus</taxon>
    </lineage>
</organism>
<keyword evidence="5" id="KW-0964">Secreted</keyword>
<evidence type="ECO:0000256" key="12">
    <source>
        <dbReference type="ARBA" id="ARBA00037150"/>
    </source>
</evidence>
<dbReference type="InterPro" id="IPR021165">
    <property type="entry name" value="Saposin_chordata"/>
</dbReference>
<comment type="subcellular location">
    <subcellularLocation>
        <location evidence="2">Lysosome</location>
    </subcellularLocation>
    <subcellularLocation>
        <location evidence="1">Secreted</location>
        <location evidence="1">Extracellular space</location>
        <location evidence="1">Surface film</location>
    </subcellularLocation>
</comment>
<dbReference type="Gene3D" id="1.10.225.10">
    <property type="entry name" value="Saposin-like"/>
    <property type="match status" value="4"/>
</dbReference>
<dbReference type="PROSITE" id="PS50015">
    <property type="entry name" value="SAP_B"/>
    <property type="match status" value="4"/>
</dbReference>
<evidence type="ECO:0000256" key="9">
    <source>
        <dbReference type="ARBA" id="ARBA00023157"/>
    </source>
</evidence>
<feature type="disulfide bond" evidence="19">
    <location>
        <begin position="62"/>
        <end position="137"/>
    </location>
</feature>
<feature type="disulfide bond" evidence="19">
    <location>
        <begin position="193"/>
        <end position="266"/>
    </location>
</feature>
<keyword evidence="8" id="KW-0677">Repeat</keyword>
<feature type="disulfide bond" evidence="19">
    <location>
        <begin position="403"/>
        <end position="467"/>
    </location>
</feature>
<comment type="function">
    <text evidence="13">Pulmonary surfactant-associated proteins promote alveolar stability by lowering the surface tension at the air-liquid interface in the peripheral air spaces. SP-B increases the collapse pressure of palmitic acid to nearly 70 millinewtons per meter.</text>
</comment>
<evidence type="ECO:0000256" key="17">
    <source>
        <dbReference type="ARBA" id="ARBA00041094"/>
    </source>
</evidence>
<comment type="function">
    <text evidence="15">Saposin-B stimulates the hydrolysis of galacto-cerebroside sulfate by arylsulfatase A (EC 3.1.6.8), GM1 gangliosides by beta-galactosidase (EC 3.2.1.23) and globotriaosylceramide by alpha-galactosidase A (EC 3.2.1.22). Saposin-B forms a solubilizing complex with the substrates of the sphingolipid hydrolases.</text>
</comment>
<dbReference type="PROSITE" id="PS51110">
    <property type="entry name" value="SAP_A"/>
    <property type="match status" value="2"/>
</dbReference>
<dbReference type="GO" id="GO:0016020">
    <property type="term" value="C:membrane"/>
    <property type="evidence" value="ECO:0007669"/>
    <property type="project" value="GOC"/>
</dbReference>
<feature type="disulfide bond" evidence="19">
    <location>
        <begin position="309"/>
        <end position="373"/>
    </location>
</feature>
<evidence type="ECO:0000256" key="2">
    <source>
        <dbReference type="ARBA" id="ARBA00004371"/>
    </source>
</evidence>
<feature type="domain" description="Saposin B-type" evidence="21">
    <location>
        <begin position="302"/>
        <end position="383"/>
    </location>
</feature>
<comment type="subunit">
    <text evidence="3">Homodimer; disulfide-linked.</text>
</comment>
<evidence type="ECO:0000256" key="13">
    <source>
        <dbReference type="ARBA" id="ARBA00037221"/>
    </source>
</evidence>
<comment type="function">
    <text evidence="12">Saposin-A and saposin-C stimulate the hydrolysis of glucosylceramide by beta-glucosylceramidase (EC 3.2.1.45) and galactosylceramide by beta-galactosylceramidase (EC 3.2.1.46). Saposin-C apparently acts by combining with the enzyme and acidic lipid to form an activated complex, rather than by solubilizing the substrate.</text>
</comment>
<dbReference type="InterPro" id="IPR008139">
    <property type="entry name" value="SaposinB_dom"/>
</dbReference>
<dbReference type="GO" id="GO:0007193">
    <property type="term" value="P:adenylate cyclase-inhibiting G protein-coupled receptor signaling pathway"/>
    <property type="evidence" value="ECO:0007669"/>
    <property type="project" value="UniProtKB-UniRule"/>
</dbReference>
<dbReference type="PIRSF" id="PIRSF002431">
    <property type="entry name" value="Saposin"/>
    <property type="match status" value="1"/>
</dbReference>
<dbReference type="GO" id="GO:0005576">
    <property type="term" value="C:extracellular region"/>
    <property type="evidence" value="ECO:0007669"/>
    <property type="project" value="UniProtKB-SubCell"/>
</dbReference>
<comment type="function">
    <text evidence="14">Saposin-D is a specific sphingomyelin phosphodiesterase activator (EC 3.1.4.12).</text>
</comment>
<dbReference type="GO" id="GO:0007585">
    <property type="term" value="P:respiratory gaseous exchange by respiratory system"/>
    <property type="evidence" value="ECO:0007669"/>
    <property type="project" value="UniProtKB-KW"/>
</dbReference>
<dbReference type="InterPro" id="IPR008138">
    <property type="entry name" value="SapB_2"/>
</dbReference>
<keyword evidence="24" id="KW-1185">Reference proteome</keyword>
<keyword evidence="10" id="KW-0325">Glycoprotein</keyword>
<feature type="disulfide bond" evidence="19">
    <location>
        <begin position="431"/>
        <end position="442"/>
    </location>
</feature>
<dbReference type="PANTHER" id="PTHR11480:SF36">
    <property type="entry name" value="PROSAPOSIN"/>
    <property type="match status" value="1"/>
</dbReference>